<dbReference type="InterPro" id="IPR023201">
    <property type="entry name" value="SecY_dom_sf"/>
</dbReference>
<feature type="transmembrane region" description="Helical" evidence="10">
    <location>
        <begin position="328"/>
        <end position="350"/>
    </location>
</feature>
<evidence type="ECO:0000256" key="10">
    <source>
        <dbReference type="HAMAP-Rule" id="MF_01465"/>
    </source>
</evidence>
<accession>A0A1C3EB14</accession>
<dbReference type="SUPFAM" id="SSF103491">
    <property type="entry name" value="Preprotein translocase SecY subunit"/>
    <property type="match status" value="1"/>
</dbReference>
<evidence type="ECO:0000256" key="3">
    <source>
        <dbReference type="ARBA" id="ARBA00022448"/>
    </source>
</evidence>
<dbReference type="OrthoDB" id="9809248at2"/>
<evidence type="ECO:0000313" key="15">
    <source>
        <dbReference type="Proteomes" id="UP000094828"/>
    </source>
</evidence>
<dbReference type="PIRSF" id="PIRSF004557">
    <property type="entry name" value="SecY"/>
    <property type="match status" value="1"/>
</dbReference>
<sequence length="456" mass="49803">MFSQLAMIFRIPELRQKILLTLVLLAVYRMGGLIPLPFIDQMKLAETLQSQGSDGMGRVMSMISLFSGTSIGMSTIFGLGIMPYISASIIFQLLGTVYPPLEKLQKEGEAGRKKINEYTRIATVFIAFGQSFFWIRQLAVSGGIMGNEGSLLIAAYSGVFFQLICTLTMTAGTLLLMWIGEQIDEYGIGNGISLIIMAGILARMPQAGQALLEPAFQNGVKLGSQTGIEKFLLLGILFVGVIVGVVAITQAQRKIPVQSAKHVRGRSVAGGQRSYLPLRLNQSGVMPIIFASSLLLFPMFLFQILSQFFPTIGFFRLAEATMQNHGGFIYNILYIGLIYFFCYFWTAITFNPKDMANNLKDYGSFIPGYRPGGRTAAYLEAVMVRVTFVGAAFLSLISIIPTVISNALGIDPLVASFYGGTGLLICVSVALDLVQKIDSHLVMRNYRGLLESDNAA</sequence>
<protein>
    <recommendedName>
        <fullName evidence="9 10">Protein translocase subunit SecY</fullName>
    </recommendedName>
</protein>
<dbReference type="PROSITE" id="PS00756">
    <property type="entry name" value="SECY_2"/>
    <property type="match status" value="1"/>
</dbReference>
<feature type="transmembrane region" description="Helical" evidence="10">
    <location>
        <begin position="416"/>
        <end position="434"/>
    </location>
</feature>
<proteinExistence type="inferred from homology"/>
<keyword evidence="5 10" id="KW-0653">Protein transport</keyword>
<keyword evidence="6 10" id="KW-1133">Transmembrane helix</keyword>
<dbReference type="PANTHER" id="PTHR10906">
    <property type="entry name" value="SECY/SEC61-ALPHA FAMILY MEMBER"/>
    <property type="match status" value="1"/>
</dbReference>
<feature type="transmembrane region" description="Helical" evidence="10">
    <location>
        <begin position="382"/>
        <end position="404"/>
    </location>
</feature>
<comment type="similarity">
    <text evidence="2 10 13">Belongs to the SecY/SEC61-alpha family.</text>
</comment>
<keyword evidence="15" id="KW-1185">Reference proteome</keyword>
<comment type="subunit">
    <text evidence="10">Component of the Sec protein translocase complex. Heterotrimer consisting of SecY, SecE and SecG subunits. The heterotrimers can form oligomers, although 1 heterotrimer is thought to be able to translocate proteins. Interacts with the ribosome. Interacts with SecDF, and other proteins may be involved. Interacts with SecA.</text>
</comment>
<keyword evidence="4 10" id="KW-0812">Transmembrane</keyword>
<evidence type="ECO:0000256" key="7">
    <source>
        <dbReference type="ARBA" id="ARBA00023010"/>
    </source>
</evidence>
<dbReference type="InterPro" id="IPR026593">
    <property type="entry name" value="SecY"/>
</dbReference>
<evidence type="ECO:0000313" key="14">
    <source>
        <dbReference type="EMBL" id="ODA30422.1"/>
    </source>
</evidence>
<dbReference type="PRINTS" id="PR00303">
    <property type="entry name" value="SECYTRNLCASE"/>
</dbReference>
<feature type="transmembrane region" description="Helical" evidence="10">
    <location>
        <begin position="186"/>
        <end position="204"/>
    </location>
</feature>
<dbReference type="InterPro" id="IPR002208">
    <property type="entry name" value="SecY/SEC61-alpha"/>
</dbReference>
<evidence type="ECO:0000256" key="4">
    <source>
        <dbReference type="ARBA" id="ARBA00022692"/>
    </source>
</evidence>
<dbReference type="HAMAP" id="MF_01465">
    <property type="entry name" value="SecY"/>
    <property type="match status" value="1"/>
</dbReference>
<dbReference type="GO" id="GO:0065002">
    <property type="term" value="P:intracellular protein transmembrane transport"/>
    <property type="evidence" value="ECO:0007669"/>
    <property type="project" value="UniProtKB-UniRule"/>
</dbReference>
<dbReference type="Proteomes" id="UP000094828">
    <property type="component" value="Unassembled WGS sequence"/>
</dbReference>
<organism evidence="14 15">
    <name type="scientific">Planctopirus hydrillae</name>
    <dbReference type="NCBI Taxonomy" id="1841610"/>
    <lineage>
        <taxon>Bacteria</taxon>
        <taxon>Pseudomonadati</taxon>
        <taxon>Planctomycetota</taxon>
        <taxon>Planctomycetia</taxon>
        <taxon>Planctomycetales</taxon>
        <taxon>Planctomycetaceae</taxon>
        <taxon>Planctopirus</taxon>
    </lineage>
</organism>
<gene>
    <name evidence="10" type="primary">secY</name>
    <name evidence="14" type="ORF">A6X21_00685</name>
</gene>
<evidence type="ECO:0000256" key="1">
    <source>
        <dbReference type="ARBA" id="ARBA00004141"/>
    </source>
</evidence>
<dbReference type="Gene3D" id="1.10.3370.10">
    <property type="entry name" value="SecY subunit domain"/>
    <property type="match status" value="1"/>
</dbReference>
<feature type="transmembrane region" description="Helical" evidence="10">
    <location>
        <begin position="288"/>
        <end position="308"/>
    </location>
</feature>
<evidence type="ECO:0000256" key="6">
    <source>
        <dbReference type="ARBA" id="ARBA00022989"/>
    </source>
</evidence>
<dbReference type="PROSITE" id="PS00755">
    <property type="entry name" value="SECY_1"/>
    <property type="match status" value="1"/>
</dbReference>
<dbReference type="InterPro" id="IPR030659">
    <property type="entry name" value="SecY_CS"/>
</dbReference>
<dbReference type="GO" id="GO:0006605">
    <property type="term" value="P:protein targeting"/>
    <property type="evidence" value="ECO:0007669"/>
    <property type="project" value="UniProtKB-UniRule"/>
</dbReference>
<name>A0A1C3EB14_9PLAN</name>
<feature type="transmembrane region" description="Helical" evidence="10">
    <location>
        <begin position="121"/>
        <end position="139"/>
    </location>
</feature>
<evidence type="ECO:0000256" key="2">
    <source>
        <dbReference type="ARBA" id="ARBA00005751"/>
    </source>
</evidence>
<dbReference type="Pfam" id="PF00344">
    <property type="entry name" value="SecY"/>
    <property type="match status" value="1"/>
</dbReference>
<keyword evidence="10" id="KW-1003">Cell membrane</keyword>
<feature type="transmembrane region" description="Helical" evidence="10">
    <location>
        <begin position="59"/>
        <end position="78"/>
    </location>
</feature>
<comment type="subcellular location">
    <subcellularLocation>
        <location evidence="10">Cell membrane</location>
        <topology evidence="10">Multi-pass membrane protein</topology>
    </subcellularLocation>
    <subcellularLocation>
        <location evidence="1 12">Membrane</location>
        <topology evidence="1 12">Multi-pass membrane protein</topology>
    </subcellularLocation>
</comment>
<dbReference type="EMBL" id="LYDR01000110">
    <property type="protein sequence ID" value="ODA30422.1"/>
    <property type="molecule type" value="Genomic_DNA"/>
</dbReference>
<keyword evidence="8 10" id="KW-0472">Membrane</keyword>
<feature type="transmembrane region" description="Helical" evidence="10">
    <location>
        <begin position="159"/>
        <end position="179"/>
    </location>
</feature>
<keyword evidence="7 10" id="KW-0811">Translocation</keyword>
<evidence type="ECO:0000256" key="12">
    <source>
        <dbReference type="RuleBase" id="RU003484"/>
    </source>
</evidence>
<evidence type="ECO:0000256" key="11">
    <source>
        <dbReference type="RuleBase" id="RU000537"/>
    </source>
</evidence>
<evidence type="ECO:0000256" key="9">
    <source>
        <dbReference type="ARBA" id="ARBA00039733"/>
    </source>
</evidence>
<reference evidence="14 15" key="1">
    <citation type="submission" date="2016-05" db="EMBL/GenBank/DDBJ databases">
        <title>Genomic and physiological characterization of Planctopirus sp. isolated from fresh water lake.</title>
        <authorList>
            <person name="Subhash Y."/>
            <person name="Ramana C."/>
        </authorList>
    </citation>
    <scope>NUCLEOTIDE SEQUENCE [LARGE SCALE GENOMIC DNA]</scope>
    <source>
        <strain evidence="14 15">JC280</strain>
    </source>
</reference>
<evidence type="ECO:0000256" key="5">
    <source>
        <dbReference type="ARBA" id="ARBA00022927"/>
    </source>
</evidence>
<dbReference type="NCBIfam" id="TIGR00967">
    <property type="entry name" value="3a0501s007"/>
    <property type="match status" value="1"/>
</dbReference>
<evidence type="ECO:0000256" key="8">
    <source>
        <dbReference type="ARBA" id="ARBA00023136"/>
    </source>
</evidence>
<feature type="transmembrane region" description="Helical" evidence="10">
    <location>
        <begin position="18"/>
        <end position="39"/>
    </location>
</feature>
<feature type="transmembrane region" description="Helical" evidence="10">
    <location>
        <begin position="231"/>
        <end position="251"/>
    </location>
</feature>
<dbReference type="STRING" id="1841610.A6X21_00685"/>
<dbReference type="AlphaFoldDB" id="A0A1C3EB14"/>
<comment type="caution">
    <text evidence="14">The sequence shown here is derived from an EMBL/GenBank/DDBJ whole genome shotgun (WGS) entry which is preliminary data.</text>
</comment>
<evidence type="ECO:0000256" key="13">
    <source>
        <dbReference type="RuleBase" id="RU004349"/>
    </source>
</evidence>
<dbReference type="GO" id="GO:0005886">
    <property type="term" value="C:plasma membrane"/>
    <property type="evidence" value="ECO:0007669"/>
    <property type="project" value="UniProtKB-SubCell"/>
</dbReference>
<comment type="function">
    <text evidence="10 11">The central subunit of the protein translocation channel SecYEG. Consists of two halves formed by TMs 1-5 and 6-10. These two domains form a lateral gate at the front which open onto the bilayer between TMs 2 and 7, and are clamped together by SecE at the back. The channel is closed by both a pore ring composed of hydrophobic SecY resides and a short helix (helix 2A) on the extracellular side of the membrane which forms a plug. The plug probably moves laterally to allow the channel to open. The ring and the pore may move independently.</text>
</comment>
<dbReference type="GO" id="GO:0043952">
    <property type="term" value="P:protein transport by the Sec complex"/>
    <property type="evidence" value="ECO:0007669"/>
    <property type="project" value="UniProtKB-UniRule"/>
</dbReference>
<dbReference type="FunFam" id="1.10.3370.10:FF:000001">
    <property type="entry name" value="Preprotein translocase subunit SecY"/>
    <property type="match status" value="1"/>
</dbReference>
<keyword evidence="3 10" id="KW-0813">Transport</keyword>
<dbReference type="RefSeq" id="WP_068848645.1">
    <property type="nucleotide sequence ID" value="NZ_LYDR01000110.1"/>
</dbReference>